<evidence type="ECO:0000259" key="11">
    <source>
        <dbReference type="PROSITE" id="PS51278"/>
    </source>
</evidence>
<keyword evidence="4 8" id="KW-0328">Glycosyltransferase</keyword>
<evidence type="ECO:0000313" key="12">
    <source>
        <dbReference type="EMBL" id="PIQ70057.1"/>
    </source>
</evidence>
<dbReference type="InterPro" id="IPR029057">
    <property type="entry name" value="PRTase-like"/>
</dbReference>
<dbReference type="GO" id="GO:0009113">
    <property type="term" value="P:purine nucleobase biosynthetic process"/>
    <property type="evidence" value="ECO:0007669"/>
    <property type="project" value="InterPro"/>
</dbReference>
<keyword evidence="7" id="KW-0315">Glutamine amidotransferase</keyword>
<evidence type="ECO:0000256" key="2">
    <source>
        <dbReference type="ARBA" id="ARBA00010138"/>
    </source>
</evidence>
<feature type="domain" description="Glutamine amidotransferase type-2" evidence="11">
    <location>
        <begin position="2"/>
        <end position="216"/>
    </location>
</feature>
<feature type="binding site" evidence="9">
    <location>
        <position position="278"/>
    </location>
    <ligand>
        <name>Mg(2+)</name>
        <dbReference type="ChEBI" id="CHEBI:18420"/>
    </ligand>
</feature>
<evidence type="ECO:0000256" key="8">
    <source>
        <dbReference type="PIRNR" id="PIRNR000485"/>
    </source>
</evidence>
<keyword evidence="5 8" id="KW-0808">Transferase</keyword>
<comment type="pathway">
    <text evidence="1 8">Purine metabolism; IMP biosynthesis via de novo pathway; N(1)-(5-phospho-D-ribosyl)glycinamide from 5-phospho-alpha-D-ribose 1-diphosphate: step 1/2.</text>
</comment>
<dbReference type="Pfam" id="PF13537">
    <property type="entry name" value="GATase_7"/>
    <property type="match status" value="1"/>
</dbReference>
<evidence type="ECO:0000256" key="3">
    <source>
        <dbReference type="ARBA" id="ARBA00011941"/>
    </source>
</evidence>
<evidence type="ECO:0000256" key="4">
    <source>
        <dbReference type="ARBA" id="ARBA00022676"/>
    </source>
</evidence>
<evidence type="ECO:0000256" key="5">
    <source>
        <dbReference type="ARBA" id="ARBA00022679"/>
    </source>
</evidence>
<comment type="catalytic activity">
    <reaction evidence="8">
        <text>5-phospho-beta-D-ribosylamine + L-glutamate + diphosphate = 5-phospho-alpha-D-ribose 1-diphosphate + L-glutamine + H2O</text>
        <dbReference type="Rhea" id="RHEA:14905"/>
        <dbReference type="ChEBI" id="CHEBI:15377"/>
        <dbReference type="ChEBI" id="CHEBI:29985"/>
        <dbReference type="ChEBI" id="CHEBI:33019"/>
        <dbReference type="ChEBI" id="CHEBI:58017"/>
        <dbReference type="ChEBI" id="CHEBI:58359"/>
        <dbReference type="ChEBI" id="CHEBI:58681"/>
        <dbReference type="EC" id="2.4.2.14"/>
    </reaction>
</comment>
<comment type="similarity">
    <text evidence="2 8">In the C-terminal section; belongs to the purine/pyrimidine phosphoribosyltransferase family.</text>
</comment>
<dbReference type="InterPro" id="IPR000836">
    <property type="entry name" value="PRTase_dom"/>
</dbReference>
<proteinExistence type="inferred from homology"/>
<dbReference type="PIRSF" id="PIRSF000485">
    <property type="entry name" value="Amd_phspho_trans"/>
    <property type="match status" value="1"/>
</dbReference>
<keyword evidence="10" id="KW-0408">Iron</keyword>
<keyword evidence="6 8" id="KW-0658">Purine biosynthesis</keyword>
<keyword evidence="9" id="KW-0479">Metal-binding</keyword>
<dbReference type="GO" id="GO:0051536">
    <property type="term" value="F:iron-sulfur cluster binding"/>
    <property type="evidence" value="ECO:0007669"/>
    <property type="project" value="UniProtKB-KW"/>
</dbReference>
<dbReference type="SUPFAM" id="SSF56235">
    <property type="entry name" value="N-terminal nucleophile aminohydrolases (Ntn hydrolases)"/>
    <property type="match status" value="1"/>
</dbReference>
<evidence type="ECO:0000256" key="1">
    <source>
        <dbReference type="ARBA" id="ARBA00005209"/>
    </source>
</evidence>
<evidence type="ECO:0000256" key="7">
    <source>
        <dbReference type="ARBA" id="ARBA00022962"/>
    </source>
</evidence>
<dbReference type="CDD" id="cd06223">
    <property type="entry name" value="PRTases_typeI"/>
    <property type="match status" value="1"/>
</dbReference>
<feature type="binding site" evidence="10">
    <location>
        <position position="379"/>
    </location>
    <ligand>
        <name>[4Fe-4S] cluster</name>
        <dbReference type="ChEBI" id="CHEBI:49883"/>
    </ligand>
</feature>
<dbReference type="UniPathway" id="UPA00074">
    <property type="reaction ID" value="UER00124"/>
</dbReference>
<evidence type="ECO:0000313" key="13">
    <source>
        <dbReference type="Proteomes" id="UP000231371"/>
    </source>
</evidence>
<dbReference type="EMBL" id="PCVI01000041">
    <property type="protein sequence ID" value="PIQ70057.1"/>
    <property type="molecule type" value="Genomic_DNA"/>
</dbReference>
<organism evidence="12 13">
    <name type="scientific">Candidatus Shapirobacteria bacterium CG11_big_fil_rev_8_21_14_0_20_40_12</name>
    <dbReference type="NCBI Taxonomy" id="1974889"/>
    <lineage>
        <taxon>Bacteria</taxon>
        <taxon>Candidatus Shapironibacteriota</taxon>
    </lineage>
</organism>
<reference evidence="12 13" key="1">
    <citation type="submission" date="2017-09" db="EMBL/GenBank/DDBJ databases">
        <title>Depth-based differentiation of microbial function through sediment-hosted aquifers and enrichment of novel symbionts in the deep terrestrial subsurface.</title>
        <authorList>
            <person name="Probst A.J."/>
            <person name="Ladd B."/>
            <person name="Jarett J.K."/>
            <person name="Geller-Mcgrath D.E."/>
            <person name="Sieber C.M."/>
            <person name="Emerson J.B."/>
            <person name="Anantharaman K."/>
            <person name="Thomas B.C."/>
            <person name="Malmstrom R."/>
            <person name="Stieglmeier M."/>
            <person name="Klingl A."/>
            <person name="Woyke T."/>
            <person name="Ryan C.M."/>
            <person name="Banfield J.F."/>
        </authorList>
    </citation>
    <scope>NUCLEOTIDE SEQUENCE [LARGE SCALE GENOMIC DNA]</scope>
    <source>
        <strain evidence="12">CG11_big_fil_rev_8_21_14_0_20_40_12</strain>
    </source>
</reference>
<dbReference type="GO" id="GO:0004044">
    <property type="term" value="F:amidophosphoribosyltransferase activity"/>
    <property type="evidence" value="ECO:0007669"/>
    <property type="project" value="UniProtKB-EC"/>
</dbReference>
<dbReference type="PROSITE" id="PS51278">
    <property type="entry name" value="GATASE_TYPE_2"/>
    <property type="match status" value="1"/>
</dbReference>
<keyword evidence="9" id="KW-0460">Magnesium</keyword>
<dbReference type="Gene3D" id="3.60.20.10">
    <property type="entry name" value="Glutamine Phosphoribosylpyrophosphate, subunit 1, domain 1"/>
    <property type="match status" value="1"/>
</dbReference>
<dbReference type="Proteomes" id="UP000231371">
    <property type="component" value="Unassembled WGS sequence"/>
</dbReference>
<dbReference type="EC" id="2.4.2.14" evidence="3 8"/>
<gene>
    <name evidence="12" type="ORF">COV89_02555</name>
</gene>
<dbReference type="PANTHER" id="PTHR11907">
    <property type="entry name" value="AMIDOPHOSPHORIBOSYLTRANSFERASE"/>
    <property type="match status" value="1"/>
</dbReference>
<keyword evidence="10" id="KW-0411">Iron-sulfur</keyword>
<feature type="binding site" evidence="10">
    <location>
        <position position="231"/>
    </location>
    <ligand>
        <name>[4Fe-4S] cluster</name>
        <dbReference type="ChEBI" id="CHEBI:49883"/>
    </ligand>
</feature>
<evidence type="ECO:0000256" key="9">
    <source>
        <dbReference type="PIRSR" id="PIRSR000485-2"/>
    </source>
</evidence>
<comment type="cofactor">
    <cofactor evidence="10">
        <name>[4Fe-4S] cluster</name>
        <dbReference type="ChEBI" id="CHEBI:49883"/>
    </cofactor>
    <text evidence="10">Binds 1 [4Fe-4S] cluster per subunit.</text>
</comment>
<dbReference type="InterPro" id="IPR005854">
    <property type="entry name" value="PurF"/>
</dbReference>
<feature type="binding site" evidence="10">
    <location>
        <position position="458"/>
    </location>
    <ligand>
        <name>[4Fe-4S] cluster</name>
        <dbReference type="ChEBI" id="CHEBI:49883"/>
    </ligand>
</feature>
<comment type="cofactor">
    <cofactor evidence="9">
        <name>Mg(2+)</name>
        <dbReference type="ChEBI" id="CHEBI:18420"/>
    </cofactor>
    <text evidence="9">Binds 1 Mg(2+) ion per subunit.</text>
</comment>
<feature type="binding site" evidence="9">
    <location>
        <position position="342"/>
    </location>
    <ligand>
        <name>Mg(2+)</name>
        <dbReference type="ChEBI" id="CHEBI:18420"/>
    </ligand>
</feature>
<dbReference type="GO" id="GO:0046872">
    <property type="term" value="F:metal ion binding"/>
    <property type="evidence" value="ECO:0007669"/>
    <property type="project" value="UniProtKB-KW"/>
</dbReference>
<accession>A0A2H0KFQ4</accession>
<comment type="caution">
    <text evidence="12">The sequence shown here is derived from an EMBL/GenBank/DDBJ whole genome shotgun (WGS) entry which is preliminary data.</text>
</comment>
<protein>
    <recommendedName>
        <fullName evidence="3 8">Amidophosphoribosyltransferase</fullName>
        <shortName evidence="8">ATase</shortName>
        <ecNumber evidence="3 8">2.4.2.14</ecNumber>
    </recommendedName>
    <alternativeName>
        <fullName evidence="8">Glutamine phosphoribosylpyrophosphate amidotransferase</fullName>
    </alternativeName>
</protein>
<evidence type="ECO:0000256" key="6">
    <source>
        <dbReference type="ARBA" id="ARBA00022755"/>
    </source>
</evidence>
<dbReference type="SUPFAM" id="SSF53271">
    <property type="entry name" value="PRTase-like"/>
    <property type="match status" value="1"/>
</dbReference>
<evidence type="ECO:0000256" key="10">
    <source>
        <dbReference type="PIRSR" id="PIRSR000485-3"/>
    </source>
</evidence>
<dbReference type="InterPro" id="IPR029055">
    <property type="entry name" value="Ntn_hydrolases_N"/>
</dbReference>
<name>A0A2H0KFQ4_9BACT</name>
<dbReference type="GO" id="GO:0006189">
    <property type="term" value="P:'de novo' IMP biosynthetic process"/>
    <property type="evidence" value="ECO:0007669"/>
    <property type="project" value="UniProtKB-UniPathway"/>
</dbReference>
<dbReference type="AlphaFoldDB" id="A0A2H0KFQ4"/>
<dbReference type="InterPro" id="IPR017932">
    <property type="entry name" value="GATase_2_dom"/>
</dbReference>
<feature type="binding site" evidence="9">
    <location>
        <position position="341"/>
    </location>
    <ligand>
        <name>Mg(2+)</name>
        <dbReference type="ChEBI" id="CHEBI:18420"/>
    </ligand>
</feature>
<dbReference type="Gene3D" id="3.40.50.2020">
    <property type="match status" value="1"/>
</dbReference>
<sequence>MSGLFGVVSNRDCVETLFYGTDYHSHLGTQKAGLAVFNHKLQRSIHDITVSQFKSKFAEELASFKGKMGIGVISDHDPQPIIISSSFGNFALVMNGLLANRDKLIKEIMNRGSSFSELSSGEINAVEVIGKLIAQKSGILQGIENVLDKVKGSASFLVLTKEGIYAVRDKFGRTPLTIGKNEGVLAVASESCAFPNLGFRTEKELGPGEIVLINEKGLQKIKAPSNKEKICAFLWIYTGYPASVYDGISVETVRERCGANLAKDDKIKADLVTGVPDSGIAHAIGYAAAAKIPYRRSLVKYTSGYGRSYTPPSQKIRDKVAKMKLIPIKEVVGGKSIVICDDSIVRGTQLKNQAIQKLWRCGAKEIHVRIACPPLMFPCSYCLSTRTNKELAARRAIKKAFGEKTLPLEDFLDYKNCRYQKMVEAICKELGVNSLRYQSVEDMIEAIGLPKERLCLYCWTGKD</sequence>
<feature type="binding site" evidence="10">
    <location>
        <position position="455"/>
    </location>
    <ligand>
        <name>[4Fe-4S] cluster</name>
        <dbReference type="ChEBI" id="CHEBI:49883"/>
    </ligand>
</feature>